<dbReference type="EMBL" id="CP010827">
    <property type="protein sequence ID" value="AJI78246.1"/>
    <property type="molecule type" value="Genomic_DNA"/>
</dbReference>
<keyword evidence="2" id="KW-1133">Transmembrane helix</keyword>
<feature type="transmembrane region" description="Helical" evidence="2">
    <location>
        <begin position="211"/>
        <end position="232"/>
    </location>
</feature>
<dbReference type="HOGENOM" id="CLU_1141071_0_0_11"/>
<evidence type="ECO:0000256" key="2">
    <source>
        <dbReference type="SAM" id="Phobius"/>
    </source>
</evidence>
<feature type="region of interest" description="Disordered" evidence="1">
    <location>
        <begin position="79"/>
        <end position="208"/>
    </location>
</feature>
<feature type="compositionally biased region" description="Basic and acidic residues" evidence="1">
    <location>
        <begin position="109"/>
        <end position="124"/>
    </location>
</feature>
<proteinExistence type="predicted"/>
<keyword evidence="2" id="KW-0812">Transmembrane</keyword>
<organism evidence="4 5">
    <name type="scientific">Corynebacterium singulare</name>
    <dbReference type="NCBI Taxonomy" id="161899"/>
    <lineage>
        <taxon>Bacteria</taxon>
        <taxon>Bacillati</taxon>
        <taxon>Actinomycetota</taxon>
        <taxon>Actinomycetes</taxon>
        <taxon>Mycobacteriales</taxon>
        <taxon>Corynebacteriaceae</taxon>
        <taxon>Corynebacterium</taxon>
    </lineage>
</organism>
<feature type="compositionally biased region" description="Low complexity" evidence="1">
    <location>
        <begin position="97"/>
        <end position="108"/>
    </location>
</feature>
<gene>
    <name evidence="4" type="ORF">CSING_03495</name>
</gene>
<dbReference type="RefSeq" id="WP_042529699.1">
    <property type="nucleotide sequence ID" value="NZ_CP010827.1"/>
</dbReference>
<dbReference type="Proteomes" id="UP000031890">
    <property type="component" value="Chromosome"/>
</dbReference>
<name>A0A0B6F2I0_9CORY</name>
<keyword evidence="3" id="KW-0732">Signal</keyword>
<feature type="chain" id="PRO_5002108263" evidence="3">
    <location>
        <begin position="27"/>
        <end position="243"/>
    </location>
</feature>
<feature type="compositionally biased region" description="Low complexity" evidence="1">
    <location>
        <begin position="125"/>
        <end position="176"/>
    </location>
</feature>
<accession>A0A0B6F2I0</accession>
<feature type="compositionally biased region" description="Basic and acidic residues" evidence="1">
    <location>
        <begin position="190"/>
        <end position="207"/>
    </location>
</feature>
<keyword evidence="2" id="KW-0472">Membrane</keyword>
<sequence length="243" mass="24864">MKISRSLVAAALSGALVLGGTTAAIAQIPDAADSVNVALPATIEVDGVTYFKKTTTGDDGEDVDRYESADGKEISVLQVKSILDRRNDSKEEEQESESSTAASESETTTESKETTSKKTTEPKASESASATKSSEASATKSSEVSATKSSEASESASATESSDSSESTSASQTSEPSESKSAEPTPTNEPGDKKSSARDALSSKDGKPTPLAIFGIVAGVLAAVAAAFPVIAKTLNLNIKLPF</sequence>
<dbReference type="AlphaFoldDB" id="A0A0B6F2I0"/>
<evidence type="ECO:0000256" key="1">
    <source>
        <dbReference type="SAM" id="MobiDB-lite"/>
    </source>
</evidence>
<dbReference type="OrthoDB" id="10017777at2"/>
<dbReference type="KEGG" id="csx:CSING_03495"/>
<evidence type="ECO:0000313" key="4">
    <source>
        <dbReference type="EMBL" id="AJI78246.1"/>
    </source>
</evidence>
<evidence type="ECO:0000313" key="5">
    <source>
        <dbReference type="Proteomes" id="UP000031890"/>
    </source>
</evidence>
<protein>
    <submittedName>
        <fullName evidence="4">Uncharacterized protein</fullName>
    </submittedName>
</protein>
<reference evidence="4 5" key="1">
    <citation type="journal article" date="2015" name="Genome Announc.">
        <title>Complete Genome Sequence and Annotation of Corynebacterium singulare DSM 44357, Isolated from a Human Semen Specimen.</title>
        <authorList>
            <person name="Merten M."/>
            <person name="Brinkrolf K."/>
            <person name="Albersmeier A."/>
            <person name="Kutter Y."/>
            <person name="Ruckert C."/>
            <person name="Tauch A."/>
        </authorList>
    </citation>
    <scope>NUCLEOTIDE SEQUENCE [LARGE SCALE GENOMIC DNA]</scope>
    <source>
        <strain evidence="4">IBS B52218</strain>
    </source>
</reference>
<evidence type="ECO:0000256" key="3">
    <source>
        <dbReference type="SAM" id="SignalP"/>
    </source>
</evidence>
<feature type="signal peptide" evidence="3">
    <location>
        <begin position="1"/>
        <end position="26"/>
    </location>
</feature>